<keyword evidence="2" id="KW-1185">Reference proteome</keyword>
<dbReference type="KEGG" id="vg:19686928"/>
<protein>
    <submittedName>
        <fullName evidence="1">Uncharacterized protein</fullName>
    </submittedName>
</protein>
<proteinExistence type="predicted"/>
<sequence>MKLKCMNVITDFNKVFSKGQVFTASELKNGFCDVEGTRPKRDGSPWTGVLSLGHVVVLGVAKFEILPEGESDDSTDD</sequence>
<reference evidence="1 2" key="1">
    <citation type="submission" date="2013-04" db="EMBL/GenBank/DDBJ databases">
        <title>Complete Genome Sequence of Cronobacter sakazakii Bacteriophage CR8.</title>
        <authorList>
            <person name="Kim Y."/>
            <person name="Shin H."/>
            <person name="Ryu S."/>
        </authorList>
    </citation>
    <scope>NUCLEOTIDE SEQUENCE [LARGE SCALE GENOMIC DNA]</scope>
</reference>
<accession>A0A060AM62</accession>
<gene>
    <name evidence="1" type="ORF">CR8_177</name>
</gene>
<organism evidence="1 2">
    <name type="scientific">Cronobacter phage CR8</name>
    <dbReference type="NCBI Taxonomy" id="1327934"/>
    <lineage>
        <taxon>Viruses</taxon>
        <taxon>Duplodnaviria</taxon>
        <taxon>Heunggongvirae</taxon>
        <taxon>Uroviricota</taxon>
        <taxon>Caudoviricetes</taxon>
        <taxon>Vequintavirinae</taxon>
        <taxon>Certrevirus</taxon>
        <taxon>Certrevirus CR8</taxon>
    </lineage>
</organism>
<evidence type="ECO:0000313" key="2">
    <source>
        <dbReference type="Proteomes" id="UP000026984"/>
    </source>
</evidence>
<dbReference type="RefSeq" id="YP_009042414.1">
    <property type="nucleotide sequence ID" value="NC_024354.1"/>
</dbReference>
<dbReference type="Proteomes" id="UP000026984">
    <property type="component" value="Segment"/>
</dbReference>
<evidence type="ECO:0000313" key="1">
    <source>
        <dbReference type="EMBL" id="AIA64707.1"/>
    </source>
</evidence>
<dbReference type="GeneID" id="19686928"/>
<name>A0A060AM62_9CAUD</name>
<dbReference type="EMBL" id="KC954774">
    <property type="protein sequence ID" value="AIA64707.1"/>
    <property type="molecule type" value="Genomic_DNA"/>
</dbReference>